<evidence type="ECO:0000313" key="3">
    <source>
        <dbReference type="Proteomes" id="UP000694941"/>
    </source>
</evidence>
<dbReference type="GeneID" id="106465811"/>
<proteinExistence type="predicted"/>
<name>A0ABM1BGF4_LIMPO</name>
<dbReference type="Pfam" id="PF15998">
    <property type="entry name" value="DUF4773"/>
    <property type="match status" value="1"/>
</dbReference>
<evidence type="ECO:0000313" key="4">
    <source>
        <dbReference type="RefSeq" id="XP_013781501.1"/>
    </source>
</evidence>
<dbReference type="RefSeq" id="XP_013781501.1">
    <property type="nucleotide sequence ID" value="XM_013926047.2"/>
</dbReference>
<feature type="signal peptide" evidence="1">
    <location>
        <begin position="1"/>
        <end position="20"/>
    </location>
</feature>
<keyword evidence="1" id="KW-0732">Signal</keyword>
<protein>
    <submittedName>
        <fullName evidence="4">Uncharacterized protein LOC106465811</fullName>
    </submittedName>
</protein>
<dbReference type="InterPro" id="IPR031941">
    <property type="entry name" value="DUF4773"/>
</dbReference>
<evidence type="ECO:0000259" key="2">
    <source>
        <dbReference type="Pfam" id="PF15998"/>
    </source>
</evidence>
<sequence>MKILFCVCVCLFVIWNFSNGDARIQRNKRYIVSRNITKWIDSGCKCQNYSCGCCAHLDVPRIGLNDTGCVNFTYLPKEYGISFTVTIDNYTVFNETISVHNPPPLCFGAPMLKEFADLCVHFYNITISWNKAYGCVKVEARIHHVVIASYELGCFSVGHGLHHVSYNKNHQLLSRRGNRLY</sequence>
<dbReference type="PANTHER" id="PTHR36299:SF2">
    <property type="entry name" value="DUF4773 DOMAIN-CONTAINING PROTEIN"/>
    <property type="match status" value="1"/>
</dbReference>
<dbReference type="PANTHER" id="PTHR36299">
    <property type="entry name" value="AGAP008005-PA"/>
    <property type="match status" value="1"/>
</dbReference>
<keyword evidence="3" id="KW-1185">Reference proteome</keyword>
<dbReference type="Proteomes" id="UP000694941">
    <property type="component" value="Unplaced"/>
</dbReference>
<organism evidence="3 4">
    <name type="scientific">Limulus polyphemus</name>
    <name type="common">Atlantic horseshoe crab</name>
    <dbReference type="NCBI Taxonomy" id="6850"/>
    <lineage>
        <taxon>Eukaryota</taxon>
        <taxon>Metazoa</taxon>
        <taxon>Ecdysozoa</taxon>
        <taxon>Arthropoda</taxon>
        <taxon>Chelicerata</taxon>
        <taxon>Merostomata</taxon>
        <taxon>Xiphosura</taxon>
        <taxon>Limulidae</taxon>
        <taxon>Limulus</taxon>
    </lineage>
</organism>
<gene>
    <name evidence="4" type="primary">LOC106465811</name>
</gene>
<reference evidence="4" key="1">
    <citation type="submission" date="2025-08" db="UniProtKB">
        <authorList>
            <consortium name="RefSeq"/>
        </authorList>
    </citation>
    <scope>IDENTIFICATION</scope>
    <source>
        <tissue evidence="4">Muscle</tissue>
    </source>
</reference>
<accession>A0ABM1BGF4</accession>
<feature type="domain" description="DUF4773" evidence="2">
    <location>
        <begin position="44"/>
        <end position="159"/>
    </location>
</feature>
<feature type="chain" id="PRO_5046648925" evidence="1">
    <location>
        <begin position="21"/>
        <end position="181"/>
    </location>
</feature>
<evidence type="ECO:0000256" key="1">
    <source>
        <dbReference type="SAM" id="SignalP"/>
    </source>
</evidence>